<reference evidence="12 13" key="1">
    <citation type="journal article" date="2018" name="Nat. Biotechnol.">
        <title>A standardized bacterial taxonomy based on genome phylogeny substantially revises the tree of life.</title>
        <authorList>
            <person name="Parks D.H."/>
            <person name="Chuvochina M."/>
            <person name="Waite D.W."/>
            <person name="Rinke C."/>
            <person name="Skarshewski A."/>
            <person name="Chaumeil P.A."/>
            <person name="Hugenholtz P."/>
        </authorList>
    </citation>
    <scope>NUCLEOTIDE SEQUENCE [LARGE SCALE GENOMIC DNA]</scope>
    <source>
        <strain evidence="12">UBA10707</strain>
    </source>
</reference>
<evidence type="ECO:0000256" key="9">
    <source>
        <dbReference type="ARBA" id="ARBA00023141"/>
    </source>
</evidence>
<dbReference type="HAMAP" id="MF_00109">
    <property type="entry name" value="Shikimate_kinase"/>
    <property type="match status" value="1"/>
</dbReference>
<keyword evidence="5 11" id="KW-0808">Transferase</keyword>
<keyword evidence="11" id="KW-0963">Cytoplasm</keyword>
<dbReference type="PRINTS" id="PR01100">
    <property type="entry name" value="SHIKIMTKNASE"/>
</dbReference>
<dbReference type="Proteomes" id="UP000264036">
    <property type="component" value="Unassembled WGS sequence"/>
</dbReference>
<evidence type="ECO:0000256" key="4">
    <source>
        <dbReference type="ARBA" id="ARBA00022605"/>
    </source>
</evidence>
<dbReference type="UniPathway" id="UPA00053">
    <property type="reaction ID" value="UER00088"/>
</dbReference>
<comment type="subcellular location">
    <subcellularLocation>
        <location evidence="11">Cytoplasm</location>
    </subcellularLocation>
</comment>
<comment type="caution">
    <text evidence="11">Lacks conserved residue(s) required for the propagation of feature annotation.</text>
</comment>
<sequence>MQHTEQDNSHVRHTGQAPIFLIGMMGAGKTTIGRGLARSLGRDFLDLDHELEARCGVSIPTIFDIEGEAGFRRRETQVLQDITLRRDVVLATGGGAVVAPENQELLRTRGIVLYLKAGSDELFRRVAKDKNRPMLLTANPKARIVELLKQREPIYESLADFTVETSHGSINTVLDAIDRLLKDYQQRGERI</sequence>
<feature type="binding site" evidence="11">
    <location>
        <position position="151"/>
    </location>
    <ligand>
        <name>substrate</name>
    </ligand>
</feature>
<comment type="function">
    <text evidence="11">Catalyzes the specific phosphorylation of the 3-hydroxyl group of shikimic acid using ATP as a cosubstrate.</text>
</comment>
<evidence type="ECO:0000256" key="3">
    <source>
        <dbReference type="ARBA" id="ARBA00012154"/>
    </source>
</evidence>
<gene>
    <name evidence="11" type="primary">aroK</name>
    <name evidence="12" type="ORF">DD666_10025</name>
</gene>
<evidence type="ECO:0000256" key="2">
    <source>
        <dbReference type="ARBA" id="ARBA00006997"/>
    </source>
</evidence>
<dbReference type="InterPro" id="IPR000623">
    <property type="entry name" value="Shikimate_kinase/TSH1"/>
</dbReference>
<dbReference type="GO" id="GO:0004765">
    <property type="term" value="F:shikimate kinase activity"/>
    <property type="evidence" value="ECO:0007669"/>
    <property type="project" value="UniProtKB-UniRule"/>
</dbReference>
<dbReference type="GO" id="GO:0000287">
    <property type="term" value="F:magnesium ion binding"/>
    <property type="evidence" value="ECO:0007669"/>
    <property type="project" value="UniProtKB-UniRule"/>
</dbReference>
<keyword evidence="6 11" id="KW-0547">Nucleotide-binding</keyword>
<dbReference type="EC" id="2.7.1.71" evidence="3 11"/>
<dbReference type="PANTHER" id="PTHR21087:SF16">
    <property type="entry name" value="SHIKIMATE KINASE 1, CHLOROPLASTIC"/>
    <property type="match status" value="1"/>
</dbReference>
<feature type="binding site" evidence="11">
    <location>
        <position position="30"/>
    </location>
    <ligand>
        <name>Mg(2+)</name>
        <dbReference type="ChEBI" id="CHEBI:18420"/>
    </ligand>
</feature>
<organism evidence="12 13">
    <name type="scientific">Advenella kashmirensis</name>
    <dbReference type="NCBI Taxonomy" id="310575"/>
    <lineage>
        <taxon>Bacteria</taxon>
        <taxon>Pseudomonadati</taxon>
        <taxon>Pseudomonadota</taxon>
        <taxon>Betaproteobacteria</taxon>
        <taxon>Burkholderiales</taxon>
        <taxon>Alcaligenaceae</taxon>
    </lineage>
</organism>
<keyword evidence="11" id="KW-0479">Metal-binding</keyword>
<keyword evidence="9 11" id="KW-0057">Aromatic amino acid biosynthesis</keyword>
<feature type="binding site" evidence="11">
    <location>
        <position position="48"/>
    </location>
    <ligand>
        <name>substrate</name>
    </ligand>
</feature>
<comment type="cofactor">
    <cofactor evidence="11">
        <name>Mg(2+)</name>
        <dbReference type="ChEBI" id="CHEBI:18420"/>
    </cofactor>
    <text evidence="11">Binds 1 Mg(2+) ion per subunit.</text>
</comment>
<evidence type="ECO:0000256" key="6">
    <source>
        <dbReference type="ARBA" id="ARBA00022741"/>
    </source>
</evidence>
<dbReference type="GO" id="GO:0009073">
    <property type="term" value="P:aromatic amino acid family biosynthetic process"/>
    <property type="evidence" value="ECO:0007669"/>
    <property type="project" value="UniProtKB-KW"/>
</dbReference>
<evidence type="ECO:0000256" key="1">
    <source>
        <dbReference type="ARBA" id="ARBA00004842"/>
    </source>
</evidence>
<keyword evidence="11" id="KW-0460">Magnesium</keyword>
<evidence type="ECO:0000313" key="12">
    <source>
        <dbReference type="EMBL" id="HBP29740.1"/>
    </source>
</evidence>
<feature type="binding site" evidence="11">
    <location>
        <position position="132"/>
    </location>
    <ligand>
        <name>ATP</name>
        <dbReference type="ChEBI" id="CHEBI:30616"/>
    </ligand>
</feature>
<dbReference type="Pfam" id="PF01202">
    <property type="entry name" value="SKI"/>
    <property type="match status" value="1"/>
</dbReference>
<feature type="binding site" evidence="11">
    <location>
        <begin position="26"/>
        <end position="31"/>
    </location>
    <ligand>
        <name>ATP</name>
        <dbReference type="ChEBI" id="CHEBI:30616"/>
    </ligand>
</feature>
<keyword evidence="7 11" id="KW-0418">Kinase</keyword>
<feature type="binding site" evidence="11">
    <location>
        <position position="72"/>
    </location>
    <ligand>
        <name>substrate</name>
    </ligand>
</feature>
<accession>A0A356LFE6</accession>
<dbReference type="GO" id="GO:0008652">
    <property type="term" value="P:amino acid biosynthetic process"/>
    <property type="evidence" value="ECO:0007669"/>
    <property type="project" value="UniProtKB-KW"/>
</dbReference>
<evidence type="ECO:0000313" key="13">
    <source>
        <dbReference type="Proteomes" id="UP000264036"/>
    </source>
</evidence>
<evidence type="ECO:0000256" key="11">
    <source>
        <dbReference type="HAMAP-Rule" id="MF_00109"/>
    </source>
</evidence>
<comment type="pathway">
    <text evidence="1 11">Metabolic intermediate biosynthesis; chorismate biosynthesis; chorismate from D-erythrose 4-phosphate and phosphoenolpyruvate: step 5/7.</text>
</comment>
<comment type="caution">
    <text evidence="12">The sequence shown here is derived from an EMBL/GenBank/DDBJ whole genome shotgun (WGS) entry which is preliminary data.</text>
</comment>
<dbReference type="SUPFAM" id="SSF52540">
    <property type="entry name" value="P-loop containing nucleoside triphosphate hydrolases"/>
    <property type="match status" value="1"/>
</dbReference>
<dbReference type="PROSITE" id="PS01128">
    <property type="entry name" value="SHIKIMATE_KINASE"/>
    <property type="match status" value="1"/>
</dbReference>
<comment type="catalytic activity">
    <reaction evidence="10 11">
        <text>shikimate + ATP = 3-phosphoshikimate + ADP + H(+)</text>
        <dbReference type="Rhea" id="RHEA:13121"/>
        <dbReference type="ChEBI" id="CHEBI:15378"/>
        <dbReference type="ChEBI" id="CHEBI:30616"/>
        <dbReference type="ChEBI" id="CHEBI:36208"/>
        <dbReference type="ChEBI" id="CHEBI:145989"/>
        <dbReference type="ChEBI" id="CHEBI:456216"/>
        <dbReference type="EC" id="2.7.1.71"/>
    </reaction>
</comment>
<dbReference type="InterPro" id="IPR027417">
    <property type="entry name" value="P-loop_NTPase"/>
</dbReference>
<dbReference type="AlphaFoldDB" id="A0A356LFE6"/>
<evidence type="ECO:0000256" key="10">
    <source>
        <dbReference type="ARBA" id="ARBA00048567"/>
    </source>
</evidence>
<dbReference type="CDD" id="cd00464">
    <property type="entry name" value="SK"/>
    <property type="match status" value="1"/>
</dbReference>
<name>A0A356LFE6_9BURK</name>
<dbReference type="InterPro" id="IPR031322">
    <property type="entry name" value="Shikimate/glucono_kinase"/>
</dbReference>
<evidence type="ECO:0000256" key="8">
    <source>
        <dbReference type="ARBA" id="ARBA00022840"/>
    </source>
</evidence>
<keyword evidence="8 11" id="KW-0067">ATP-binding</keyword>
<evidence type="ECO:0000256" key="5">
    <source>
        <dbReference type="ARBA" id="ARBA00022679"/>
    </source>
</evidence>
<keyword evidence="4 11" id="KW-0028">Amino-acid biosynthesis</keyword>
<dbReference type="GO" id="GO:0009423">
    <property type="term" value="P:chorismate biosynthetic process"/>
    <property type="evidence" value="ECO:0007669"/>
    <property type="project" value="UniProtKB-UniRule"/>
</dbReference>
<dbReference type="PANTHER" id="PTHR21087">
    <property type="entry name" value="SHIKIMATE KINASE"/>
    <property type="match status" value="1"/>
</dbReference>
<comment type="subunit">
    <text evidence="11">Monomer.</text>
</comment>
<dbReference type="GO" id="GO:0005524">
    <property type="term" value="F:ATP binding"/>
    <property type="evidence" value="ECO:0007669"/>
    <property type="project" value="UniProtKB-UniRule"/>
</dbReference>
<proteinExistence type="inferred from homology"/>
<dbReference type="InterPro" id="IPR023000">
    <property type="entry name" value="Shikimate_kinase_CS"/>
</dbReference>
<dbReference type="Gene3D" id="3.40.50.300">
    <property type="entry name" value="P-loop containing nucleotide triphosphate hydrolases"/>
    <property type="match status" value="1"/>
</dbReference>
<feature type="binding site" evidence="11">
    <location>
        <position position="94"/>
    </location>
    <ligand>
        <name>substrate</name>
    </ligand>
</feature>
<evidence type="ECO:0000256" key="7">
    <source>
        <dbReference type="ARBA" id="ARBA00022777"/>
    </source>
</evidence>
<protein>
    <recommendedName>
        <fullName evidence="3 11">Shikimate kinase</fullName>
        <shortName evidence="11">SK</shortName>
        <ecNumber evidence="3 11">2.7.1.71</ecNumber>
    </recommendedName>
</protein>
<dbReference type="GO" id="GO:0005829">
    <property type="term" value="C:cytosol"/>
    <property type="evidence" value="ECO:0007669"/>
    <property type="project" value="TreeGrafter"/>
</dbReference>
<dbReference type="EMBL" id="DOEK01000027">
    <property type="protein sequence ID" value="HBP29740.1"/>
    <property type="molecule type" value="Genomic_DNA"/>
</dbReference>
<comment type="similarity">
    <text evidence="2 11">Belongs to the shikimate kinase family.</text>
</comment>